<sequence>MSLALLVLLPLTLLFSVARADLANLTIDDTNTTYWVWLNSWTAITPTLPCPGCAAQPDSTSVYNRTWHDGTLVSGIFNFQGTAVYIYGIDIPKQFAANIQFNLFSNWSVAGLHTYSGSEYVYDSLFFSATNLNSSVPDGVHWTIKTSEVGQAALFDYAKVTVDDANSTDVGSEPPTGQSSGNSGTTGSYISSSFFVPTN</sequence>
<keyword evidence="2" id="KW-0732">Signal</keyword>
<accession>A0AAD7BFV8</accession>
<reference evidence="3" key="1">
    <citation type="submission" date="2023-03" db="EMBL/GenBank/DDBJ databases">
        <title>Massive genome expansion in bonnet fungi (Mycena s.s.) driven by repeated elements and novel gene families across ecological guilds.</title>
        <authorList>
            <consortium name="Lawrence Berkeley National Laboratory"/>
            <person name="Harder C.B."/>
            <person name="Miyauchi S."/>
            <person name="Viragh M."/>
            <person name="Kuo A."/>
            <person name="Thoen E."/>
            <person name="Andreopoulos B."/>
            <person name="Lu D."/>
            <person name="Skrede I."/>
            <person name="Drula E."/>
            <person name="Henrissat B."/>
            <person name="Morin E."/>
            <person name="Kohler A."/>
            <person name="Barry K."/>
            <person name="LaButti K."/>
            <person name="Morin E."/>
            <person name="Salamov A."/>
            <person name="Lipzen A."/>
            <person name="Mereny Z."/>
            <person name="Hegedus B."/>
            <person name="Baldrian P."/>
            <person name="Stursova M."/>
            <person name="Weitz H."/>
            <person name="Taylor A."/>
            <person name="Grigoriev I.V."/>
            <person name="Nagy L.G."/>
            <person name="Martin F."/>
            <person name="Kauserud H."/>
        </authorList>
    </citation>
    <scope>NUCLEOTIDE SEQUENCE</scope>
    <source>
        <strain evidence="3">9284</strain>
    </source>
</reference>
<feature type="compositionally biased region" description="Low complexity" evidence="1">
    <location>
        <begin position="176"/>
        <end position="191"/>
    </location>
</feature>
<protein>
    <submittedName>
        <fullName evidence="3">Uncharacterized protein</fullName>
    </submittedName>
</protein>
<dbReference type="AlphaFoldDB" id="A0AAD7BFV8"/>
<name>A0AAD7BFV8_9AGAR</name>
<feature type="signal peptide" evidence="2">
    <location>
        <begin position="1"/>
        <end position="20"/>
    </location>
</feature>
<dbReference type="EMBL" id="JARKIF010000018">
    <property type="protein sequence ID" value="KAJ7619711.1"/>
    <property type="molecule type" value="Genomic_DNA"/>
</dbReference>
<feature type="chain" id="PRO_5042147849" evidence="2">
    <location>
        <begin position="21"/>
        <end position="199"/>
    </location>
</feature>
<evidence type="ECO:0000313" key="3">
    <source>
        <dbReference type="EMBL" id="KAJ7619711.1"/>
    </source>
</evidence>
<feature type="region of interest" description="Disordered" evidence="1">
    <location>
        <begin position="166"/>
        <end position="191"/>
    </location>
</feature>
<evidence type="ECO:0000256" key="1">
    <source>
        <dbReference type="SAM" id="MobiDB-lite"/>
    </source>
</evidence>
<evidence type="ECO:0000313" key="4">
    <source>
        <dbReference type="Proteomes" id="UP001221142"/>
    </source>
</evidence>
<evidence type="ECO:0000256" key="2">
    <source>
        <dbReference type="SAM" id="SignalP"/>
    </source>
</evidence>
<gene>
    <name evidence="3" type="ORF">FB45DRAFT_162806</name>
</gene>
<organism evidence="3 4">
    <name type="scientific">Roridomyces roridus</name>
    <dbReference type="NCBI Taxonomy" id="1738132"/>
    <lineage>
        <taxon>Eukaryota</taxon>
        <taxon>Fungi</taxon>
        <taxon>Dikarya</taxon>
        <taxon>Basidiomycota</taxon>
        <taxon>Agaricomycotina</taxon>
        <taxon>Agaricomycetes</taxon>
        <taxon>Agaricomycetidae</taxon>
        <taxon>Agaricales</taxon>
        <taxon>Marasmiineae</taxon>
        <taxon>Mycenaceae</taxon>
        <taxon>Roridomyces</taxon>
    </lineage>
</organism>
<keyword evidence="4" id="KW-1185">Reference proteome</keyword>
<proteinExistence type="predicted"/>
<comment type="caution">
    <text evidence="3">The sequence shown here is derived from an EMBL/GenBank/DDBJ whole genome shotgun (WGS) entry which is preliminary data.</text>
</comment>
<dbReference type="Proteomes" id="UP001221142">
    <property type="component" value="Unassembled WGS sequence"/>
</dbReference>